<accession>A0AA40G2U7</accession>
<protein>
    <submittedName>
        <fullName evidence="2">Uncharacterized protein</fullName>
    </submittedName>
</protein>
<proteinExistence type="predicted"/>
<feature type="region of interest" description="Disordered" evidence="1">
    <location>
        <begin position="272"/>
        <end position="389"/>
    </location>
</feature>
<keyword evidence="3" id="KW-1185">Reference proteome</keyword>
<sequence length="389" mass="42704">MSRVLLSGVCRQIGWSQLLPTNLPKETASLVDERESSDWDSFLGLLCLYSSGVEASGGEPVTNISSPAGYVIVDPTYNRDLSCPLHFAYDSVLRLLTIPVTFSVRRYQNELPKKIKSRGKDAHLNHEELVQTMKWKQIRGKFYPQLSYLVKVNTPRAVMAETKKAFKKLPNLEQAITALSNLKGVGTTMASALLAAASPENAPFMADECLMAIPEIEGIDYTTKEYLNFVQHIQNTVERLNKQTSNGKTWSPHRVELALWTHYVASELKPELLDGIPGSTENGNSHPPSNGEATEPSDDSNQEATLNGKEPGSIDPAAIDENSMTTSFTEDSMDKPATPITAAVASEDTNDSLATNDNDDSNNTPRPTDSEDTEDSQDVQEPPTKKSKK</sequence>
<dbReference type="AlphaFoldDB" id="A0AA40G2U7"/>
<feature type="compositionally biased region" description="Polar residues" evidence="1">
    <location>
        <begin position="351"/>
        <end position="367"/>
    </location>
</feature>
<evidence type="ECO:0000256" key="1">
    <source>
        <dbReference type="SAM" id="MobiDB-lite"/>
    </source>
</evidence>
<dbReference type="Proteomes" id="UP001177670">
    <property type="component" value="Unassembled WGS sequence"/>
</dbReference>
<reference evidence="2" key="1">
    <citation type="submission" date="2021-10" db="EMBL/GenBank/DDBJ databases">
        <title>Melipona bicolor Genome sequencing and assembly.</title>
        <authorList>
            <person name="Araujo N.S."/>
            <person name="Arias M.C."/>
        </authorList>
    </citation>
    <scope>NUCLEOTIDE SEQUENCE</scope>
    <source>
        <strain evidence="2">USP_2M_L1-L4_2017</strain>
        <tissue evidence="2">Whole body</tissue>
    </source>
</reference>
<dbReference type="PANTHER" id="PTHR21521">
    <property type="entry name" value="AMUN, ISOFORM A"/>
    <property type="match status" value="1"/>
</dbReference>
<name>A0AA40G2U7_9HYME</name>
<feature type="compositionally biased region" description="Polar residues" evidence="1">
    <location>
        <begin position="279"/>
        <end position="292"/>
    </location>
</feature>
<gene>
    <name evidence="2" type="ORF">K0M31_019657</name>
</gene>
<evidence type="ECO:0000313" key="3">
    <source>
        <dbReference type="Proteomes" id="UP001177670"/>
    </source>
</evidence>
<organism evidence="2 3">
    <name type="scientific">Melipona bicolor</name>
    <dbReference type="NCBI Taxonomy" id="60889"/>
    <lineage>
        <taxon>Eukaryota</taxon>
        <taxon>Metazoa</taxon>
        <taxon>Ecdysozoa</taxon>
        <taxon>Arthropoda</taxon>
        <taxon>Hexapoda</taxon>
        <taxon>Insecta</taxon>
        <taxon>Pterygota</taxon>
        <taxon>Neoptera</taxon>
        <taxon>Endopterygota</taxon>
        <taxon>Hymenoptera</taxon>
        <taxon>Apocrita</taxon>
        <taxon>Aculeata</taxon>
        <taxon>Apoidea</taxon>
        <taxon>Anthophila</taxon>
        <taxon>Apidae</taxon>
        <taxon>Melipona</taxon>
    </lineage>
</organism>
<comment type="caution">
    <text evidence="2">The sequence shown here is derived from an EMBL/GenBank/DDBJ whole genome shotgun (WGS) entry which is preliminary data.</text>
</comment>
<dbReference type="EMBL" id="JAHYIQ010000008">
    <property type="protein sequence ID" value="KAK1129967.1"/>
    <property type="molecule type" value="Genomic_DNA"/>
</dbReference>
<evidence type="ECO:0000313" key="2">
    <source>
        <dbReference type="EMBL" id="KAK1129967.1"/>
    </source>
</evidence>
<dbReference type="PANTHER" id="PTHR21521:SF0">
    <property type="entry name" value="AMUN, ISOFORM A"/>
    <property type="match status" value="1"/>
</dbReference>